<organism evidence="4 5">
    <name type="scientific">Phocoenobacter uteri</name>
    <dbReference type="NCBI Taxonomy" id="146806"/>
    <lineage>
        <taxon>Bacteria</taxon>
        <taxon>Pseudomonadati</taxon>
        <taxon>Pseudomonadota</taxon>
        <taxon>Gammaproteobacteria</taxon>
        <taxon>Pasteurellales</taxon>
        <taxon>Pasteurellaceae</taxon>
        <taxon>Phocoenobacter</taxon>
    </lineage>
</organism>
<dbReference type="AlphaFoldDB" id="A0A379CAC4"/>
<dbReference type="EMBL" id="UGTA01000001">
    <property type="protein sequence ID" value="SUB59088.1"/>
    <property type="molecule type" value="Genomic_DNA"/>
</dbReference>
<evidence type="ECO:0000313" key="5">
    <source>
        <dbReference type="Proteomes" id="UP000255417"/>
    </source>
</evidence>
<evidence type="ECO:0000313" key="4">
    <source>
        <dbReference type="EMBL" id="SUB59088.1"/>
    </source>
</evidence>
<accession>A0A379CAC4</accession>
<reference evidence="4 5" key="1">
    <citation type="submission" date="2018-06" db="EMBL/GenBank/DDBJ databases">
        <authorList>
            <consortium name="Pathogen Informatics"/>
            <person name="Doyle S."/>
        </authorList>
    </citation>
    <scope>NUCLEOTIDE SEQUENCE [LARGE SCALE GENOMIC DNA]</scope>
    <source>
        <strain evidence="4 5">NCTC12872</strain>
    </source>
</reference>
<sequence length="86" mass="9468">MRKLLLISILAIFSSSAFASSNYSCNSKTCKKMSSCAEAVYQLKQCGKKRLDRDHDGIPCESLCGSNGENMPKEKSKSSKKKGKKK</sequence>
<dbReference type="Pfam" id="PF05901">
    <property type="entry name" value="Excalibur"/>
    <property type="match status" value="1"/>
</dbReference>
<proteinExistence type="predicted"/>
<name>A0A379CAC4_9PAST</name>
<dbReference type="OrthoDB" id="9800417at2"/>
<dbReference type="RefSeq" id="WP_115315582.1">
    <property type="nucleotide sequence ID" value="NZ_LWIF01000001.1"/>
</dbReference>
<keyword evidence="2" id="KW-0732">Signal</keyword>
<feature type="chain" id="PRO_5016606415" evidence="2">
    <location>
        <begin position="20"/>
        <end position="86"/>
    </location>
</feature>
<keyword evidence="5" id="KW-1185">Reference proteome</keyword>
<protein>
    <submittedName>
        <fullName evidence="4">Excalibur calcium-binding domain</fullName>
    </submittedName>
</protein>
<feature type="signal peptide" evidence="2">
    <location>
        <begin position="1"/>
        <end position="19"/>
    </location>
</feature>
<feature type="region of interest" description="Disordered" evidence="1">
    <location>
        <begin position="61"/>
        <end position="86"/>
    </location>
</feature>
<evidence type="ECO:0000256" key="1">
    <source>
        <dbReference type="SAM" id="MobiDB-lite"/>
    </source>
</evidence>
<feature type="domain" description="Excalibur calcium-binding" evidence="3">
    <location>
        <begin position="28"/>
        <end position="61"/>
    </location>
</feature>
<dbReference type="Proteomes" id="UP000255417">
    <property type="component" value="Unassembled WGS sequence"/>
</dbReference>
<gene>
    <name evidence="4" type="ORF">NCTC12872_01063</name>
</gene>
<dbReference type="InterPro" id="IPR008613">
    <property type="entry name" value="Excalibur_Ca-bd_domain"/>
</dbReference>
<evidence type="ECO:0000256" key="2">
    <source>
        <dbReference type="SAM" id="SignalP"/>
    </source>
</evidence>
<evidence type="ECO:0000259" key="3">
    <source>
        <dbReference type="Pfam" id="PF05901"/>
    </source>
</evidence>